<keyword evidence="2" id="KW-1185">Reference proteome</keyword>
<gene>
    <name evidence="1" type="ORF">D5086_026222</name>
</gene>
<organism evidence="1 2">
    <name type="scientific">Populus alba</name>
    <name type="common">White poplar</name>
    <dbReference type="NCBI Taxonomy" id="43335"/>
    <lineage>
        <taxon>Eukaryota</taxon>
        <taxon>Viridiplantae</taxon>
        <taxon>Streptophyta</taxon>
        <taxon>Embryophyta</taxon>
        <taxon>Tracheophyta</taxon>
        <taxon>Spermatophyta</taxon>
        <taxon>Magnoliopsida</taxon>
        <taxon>eudicotyledons</taxon>
        <taxon>Gunneridae</taxon>
        <taxon>Pentapetalae</taxon>
        <taxon>rosids</taxon>
        <taxon>fabids</taxon>
        <taxon>Malpighiales</taxon>
        <taxon>Salicaceae</taxon>
        <taxon>Saliceae</taxon>
        <taxon>Populus</taxon>
    </lineage>
</organism>
<reference evidence="1 2" key="1">
    <citation type="journal article" date="2024" name="Plant Biotechnol. J.">
        <title>Genome and CRISPR/Cas9 system of a widespread forest tree (Populus alba) in the world.</title>
        <authorList>
            <person name="Liu Y.J."/>
            <person name="Jiang P.F."/>
            <person name="Han X.M."/>
            <person name="Li X.Y."/>
            <person name="Wang H.M."/>
            <person name="Wang Y.J."/>
            <person name="Wang X.X."/>
            <person name="Zeng Q.Y."/>
        </authorList>
    </citation>
    <scope>NUCLEOTIDE SEQUENCE [LARGE SCALE GENOMIC DNA]</scope>
    <source>
        <strain evidence="2">cv. PAL-ZL1</strain>
    </source>
</reference>
<dbReference type="EMBL" id="RCHU02000014">
    <property type="protein sequence ID" value="KAL3572318.1"/>
    <property type="molecule type" value="Genomic_DNA"/>
</dbReference>
<sequence length="1575" mass="177368">MGEDDMPLDDKAKRTRDLLSSFYSPDPSVSNTGNSFEFASLDAINTTSFDAEQYMNLLVQKSNLEGLLQRHVEMAAEIKNLDTDLQMLVYENYNKFISATDTIKRMKSNIVGMEASMEQLLGKITSVQSRSDGVNTSLFEKREHIEKLHRTHNLLRKIQFIYDLPARLGKCIKSETYADAVKIYIGAMPIFKVYGDSSFQDCKQASEEAMATITKNLQGKLFLDSESIQARAEAAVLLKKLNFPMDNLKAKLFEKLEQFLEGLQLKHEDIANVLVESNNPSGQGNNTESVPGSARDALVCEFAEAVRAYQVIFPDSEKQLIKLSQDLIAKHFEITEGYIKEWIPIANFLGVLRIIWKDVHLMDKVLREALLPDCALKASLVAVKQYIKSTFSHLLHDISDSLTNVHIKPKEEAKEHLLVVFLEAGKTAVLQGSVNVLLDFRQLLEENLGGLQLSNLIIVWVREGFQDFFRALHDRLLLLSGKNKSASQDENSTEGMQVEKVIPGLVLVLAQLSVFIEQTAIPRITEEIAAYFSGGGGLASENGPALVPGEICQTFHSDGEILLQHYINMITQKILVLLRKRFTAPNWVKHKEPREVHMFVDLFLQELEAIRTEAKQILPHGVLRKHRRSESNGSTASSRSNPLREDKMIRSNTHRARSQLLETHLAKLFKQKVEIFTKTEYTQESVVTTVVKLCLKSLLEFVRLQTFNRSGFQQIQLDIQFLRASLKEIVEDEAAIDFLLDEVIVGASERCLDPIPLEPPILDKLIQAKLAKEKEQTPISLNLEEGQISGIHEPASVLWVWVVRWYQKDGICFPVPDNGPANFHDFTLEDVTLMVHDLITAVLLSWSTLDIVTDLAKDFLSNFADANGESKYMNILQDVANHKFRAVQIDLEDLINYKDLDEEFLRRVTENTRRYVGIFADAIDEVLPKPTEAFPDDDHDILMTQRSEDATENVEGSDANQKMPSEIKRYFEVYIRAPSKGRPFTIREVKASNIGQLVKISGIVTRCSDVKPLMQVAVYTCEECGFEIYQEVTARVFMPLFECPTKRCKTNNTKGNLILQLRASKFLKFQEAKIQELAEHVPKGHIPRSMTVHFRGELTRKVAPGDVVELSGIFLPIPYTGFRAMRAGLVADTFLEAMSVTHFKKKYEEYEPRGDEEKQIASLAEDGDIYNKLAQSLAPEIYGHEDIKKALLLLLVGAPHRKLKDGMKIRGDLHLCLMGDPGVAKSQLLKHIINVAPRGVYTTGKGSSGVGLTAAVQKDPVTNEMVLEGGALVLADMGICAIDEFDKMDESDRTAIHEVMEQQTVSIAKAGITTSLNARTAVLAAANPAWGRYDLRRTPAENINLPPALLSRFDLLWLILDRADMDSDLEMARHVVYVHQNKESPALGFTPLEPSILRAYISTARRFSPYVPKELEEYIATAYSGMRQEEAKSNTPHSYTTVRTLLSILRISAALARLRFSESVAQSDVDEALRLMQMSKFSLYSDDRQRSGLDAISDIYSILRDEAARANKMDVSYAHALNWISRKSYLAELVIEPTSIFSWIVKAVFSVVGSGFQLSEFERFKMDSVSEQFCF</sequence>
<comment type="caution">
    <text evidence="1">The sequence shown here is derived from an EMBL/GenBank/DDBJ whole genome shotgun (WGS) entry which is preliminary data.</text>
</comment>
<dbReference type="Proteomes" id="UP000309997">
    <property type="component" value="Unassembled WGS sequence"/>
</dbReference>
<evidence type="ECO:0000313" key="2">
    <source>
        <dbReference type="Proteomes" id="UP000309997"/>
    </source>
</evidence>
<protein>
    <submittedName>
        <fullName evidence="1">Uncharacterized protein</fullName>
    </submittedName>
</protein>
<accession>A0ACC4B1B8</accession>
<proteinExistence type="predicted"/>
<name>A0ACC4B1B8_POPAL</name>
<evidence type="ECO:0000313" key="1">
    <source>
        <dbReference type="EMBL" id="KAL3572318.1"/>
    </source>
</evidence>